<evidence type="ECO:0000256" key="1">
    <source>
        <dbReference type="SAM" id="Phobius"/>
    </source>
</evidence>
<name>A0A1M6M235_9FLAO</name>
<dbReference type="RefSeq" id="WP_072995064.1">
    <property type="nucleotide sequence ID" value="NZ_FQYU01000008.1"/>
</dbReference>
<feature type="transmembrane region" description="Helical" evidence="1">
    <location>
        <begin position="12"/>
        <end position="33"/>
    </location>
</feature>
<feature type="transmembrane region" description="Helical" evidence="1">
    <location>
        <begin position="45"/>
        <end position="73"/>
    </location>
</feature>
<keyword evidence="3" id="KW-1185">Reference proteome</keyword>
<dbReference type="AlphaFoldDB" id="A0A1M6M235"/>
<dbReference type="STRING" id="192903.SAMN04488513_108141"/>
<keyword evidence="1" id="KW-0812">Transmembrane</keyword>
<dbReference type="Proteomes" id="UP000184543">
    <property type="component" value="Unassembled WGS sequence"/>
</dbReference>
<evidence type="ECO:0000313" key="3">
    <source>
        <dbReference type="Proteomes" id="UP000184543"/>
    </source>
</evidence>
<reference evidence="3" key="1">
    <citation type="submission" date="2016-11" db="EMBL/GenBank/DDBJ databases">
        <authorList>
            <person name="Varghese N."/>
            <person name="Submissions S."/>
        </authorList>
    </citation>
    <scope>NUCLEOTIDE SEQUENCE [LARGE SCALE GENOMIC DNA]</scope>
    <source>
        <strain evidence="3">DSM 19858</strain>
    </source>
</reference>
<keyword evidence="1" id="KW-1133">Transmembrane helix</keyword>
<keyword evidence="1" id="KW-0472">Membrane</keyword>
<sequence>MAKKEIGVIGSILFNITGVLIGAFIGIILGYLIGNHLAEGSGMFVLLAMAACIIPGALGGLAFTILLTSIYFIKTSKKK</sequence>
<dbReference type="EMBL" id="FQYU01000008">
    <property type="protein sequence ID" value="SHJ77460.1"/>
    <property type="molecule type" value="Genomic_DNA"/>
</dbReference>
<gene>
    <name evidence="2" type="ORF">SAMN04488513_108141</name>
</gene>
<protein>
    <submittedName>
        <fullName evidence="2">Uncharacterized protein</fullName>
    </submittedName>
</protein>
<proteinExistence type="predicted"/>
<evidence type="ECO:0000313" key="2">
    <source>
        <dbReference type="EMBL" id="SHJ77460.1"/>
    </source>
</evidence>
<organism evidence="2 3">
    <name type="scientific">Pseudozobellia thermophila</name>
    <dbReference type="NCBI Taxonomy" id="192903"/>
    <lineage>
        <taxon>Bacteria</taxon>
        <taxon>Pseudomonadati</taxon>
        <taxon>Bacteroidota</taxon>
        <taxon>Flavobacteriia</taxon>
        <taxon>Flavobacteriales</taxon>
        <taxon>Flavobacteriaceae</taxon>
        <taxon>Pseudozobellia</taxon>
    </lineage>
</organism>
<accession>A0A1M6M235</accession>